<comment type="subcellular location">
    <subcellularLocation>
        <location evidence="1">Cytoplasm</location>
    </subcellularLocation>
</comment>
<dbReference type="SUPFAM" id="SSF50465">
    <property type="entry name" value="EF-Tu/eEF-1alpha/eIF2-gamma C-terminal domain"/>
    <property type="match status" value="1"/>
</dbReference>
<dbReference type="GO" id="GO:0001514">
    <property type="term" value="P:selenocysteine incorporation"/>
    <property type="evidence" value="ECO:0007669"/>
    <property type="project" value="InterPro"/>
</dbReference>
<sequence>MTNHNLILATAGHVDHGKSSLVKALTGVDPDRLPEEKKRGLTIDLGFAFLDIRSPEDPSVIFNLGIVDVPGHEDFVKNMVAGVGSIDLCLLVIAADDGWMTQTEEHLEILSYLGISRGVVALSKSDLADKTNTLKINEIRKRLNTSRLAKAPIVRTSSVTGEGIEDLKIALGRVLKDTPLPRNIGKPRLPVDRVFSIPGIGTVATGTLTGGTLIRGQQILIQPSGIESRIRNIQSVNQHLEESRPSMRTATCLAHVSTPDSQGPTKIQKGDVVTLPELGSPSQTADALIERSPDFARSLPRGIRHLTDGSRVRIHHGSKNVPARMRFFEKQDLSPGQSTLAQLRLESPLFLFAGDRFIIRDWPGKTTVGGGIVLYPQSRPYLFQDCAHKNFLEIRAKSLGKLDHWISSQLLRDLAISPTEVLLQSIFSADEIAETIRGLAESGAAILLGPLLVERKWWDKLFHTASKAIDQEHSTNPERGGLTLSKLRRTIRIENRHKDIFEALLERLLRSGFQKQGVFLMRVNHKIALPERLRPLADKIRSSLNNKPLEPPSRKELASDSHYLETLTFLIQSNEVVEVSDKIVMSKSSFNLAKDKIIDLIRLNGPSTVSEIRFTLGTSRRIALPILEKLDHEGITLRQGDRRVLRQQQKTAVP</sequence>
<dbReference type="InterPro" id="IPR009001">
    <property type="entry name" value="Transl_elong_EF1A/Init_IF2_C"/>
</dbReference>
<evidence type="ECO:0000313" key="8">
    <source>
        <dbReference type="Proteomes" id="UP000247465"/>
    </source>
</evidence>
<dbReference type="InterPro" id="IPR050055">
    <property type="entry name" value="EF-Tu_GTPase"/>
</dbReference>
<keyword evidence="2" id="KW-0963">Cytoplasm</keyword>
<dbReference type="EMBL" id="CP029803">
    <property type="protein sequence ID" value="AWT59008.1"/>
    <property type="molecule type" value="Genomic_DNA"/>
</dbReference>
<dbReference type="InterPro" id="IPR000795">
    <property type="entry name" value="T_Tr_GTP-bd_dom"/>
</dbReference>
<accession>A0A2Z4ADL5</accession>
<keyword evidence="7" id="KW-0251">Elongation factor</keyword>
<dbReference type="Pfam" id="PF25461">
    <property type="entry name" value="Beta-barrel_SelB"/>
    <property type="match status" value="1"/>
</dbReference>
<dbReference type="InterPro" id="IPR015191">
    <property type="entry name" value="SelB_WHD4"/>
</dbReference>
<dbReference type="PRINTS" id="PR00315">
    <property type="entry name" value="ELONGATNFCT"/>
</dbReference>
<dbReference type="InterPro" id="IPR036388">
    <property type="entry name" value="WH-like_DNA-bd_sf"/>
</dbReference>
<evidence type="ECO:0000256" key="3">
    <source>
        <dbReference type="ARBA" id="ARBA00022741"/>
    </source>
</evidence>
<dbReference type="GO" id="GO:0003723">
    <property type="term" value="F:RNA binding"/>
    <property type="evidence" value="ECO:0007669"/>
    <property type="project" value="InterPro"/>
</dbReference>
<dbReference type="GO" id="GO:0005525">
    <property type="term" value="F:GTP binding"/>
    <property type="evidence" value="ECO:0007669"/>
    <property type="project" value="UniProtKB-KW"/>
</dbReference>
<organism evidence="7 8">
    <name type="scientific">Candidatus Moanibacter tarae</name>
    <dbReference type="NCBI Taxonomy" id="2200854"/>
    <lineage>
        <taxon>Bacteria</taxon>
        <taxon>Pseudomonadati</taxon>
        <taxon>Verrucomicrobiota</taxon>
        <taxon>Opitutia</taxon>
        <taxon>Puniceicoccales</taxon>
        <taxon>Puniceicoccales incertae sedis</taxon>
        <taxon>Candidatus Moanibacter</taxon>
    </lineage>
</organism>
<dbReference type="NCBIfam" id="TIGR00475">
    <property type="entry name" value="selB"/>
    <property type="match status" value="1"/>
</dbReference>
<keyword evidence="5" id="KW-0342">GTP-binding</keyword>
<proteinExistence type="predicted"/>
<feature type="domain" description="Tr-type G" evidence="6">
    <location>
        <begin position="3"/>
        <end position="180"/>
    </location>
</feature>
<dbReference type="SUPFAM" id="SSF52540">
    <property type="entry name" value="P-loop containing nucleoside triphosphate hydrolases"/>
    <property type="match status" value="1"/>
</dbReference>
<dbReference type="PROSITE" id="PS51722">
    <property type="entry name" value="G_TR_2"/>
    <property type="match status" value="1"/>
</dbReference>
<evidence type="ECO:0000256" key="1">
    <source>
        <dbReference type="ARBA" id="ARBA00004496"/>
    </source>
</evidence>
<dbReference type="Gene3D" id="1.10.10.2770">
    <property type="match status" value="1"/>
</dbReference>
<dbReference type="Pfam" id="PF00009">
    <property type="entry name" value="GTP_EFTU"/>
    <property type="match status" value="1"/>
</dbReference>
<dbReference type="KEGG" id="mtar:DF168_00180"/>
<evidence type="ECO:0000256" key="4">
    <source>
        <dbReference type="ARBA" id="ARBA00022917"/>
    </source>
</evidence>
<evidence type="ECO:0000256" key="5">
    <source>
        <dbReference type="ARBA" id="ARBA00023134"/>
    </source>
</evidence>
<dbReference type="InterPro" id="IPR009000">
    <property type="entry name" value="Transl_B-barrel_sf"/>
</dbReference>
<dbReference type="InterPro" id="IPR027417">
    <property type="entry name" value="P-loop_NTPase"/>
</dbReference>
<dbReference type="GO" id="GO:0003924">
    <property type="term" value="F:GTPase activity"/>
    <property type="evidence" value="ECO:0007669"/>
    <property type="project" value="InterPro"/>
</dbReference>
<dbReference type="InterPro" id="IPR057335">
    <property type="entry name" value="Beta-barrel_SelB"/>
</dbReference>
<dbReference type="InterPro" id="IPR004535">
    <property type="entry name" value="Transl_elong_SelB"/>
</dbReference>
<dbReference type="GO" id="GO:0005737">
    <property type="term" value="C:cytoplasm"/>
    <property type="evidence" value="ECO:0007669"/>
    <property type="project" value="UniProtKB-SubCell"/>
</dbReference>
<evidence type="ECO:0000259" key="6">
    <source>
        <dbReference type="PROSITE" id="PS51722"/>
    </source>
</evidence>
<evidence type="ECO:0000313" key="7">
    <source>
        <dbReference type="EMBL" id="AWT59008.1"/>
    </source>
</evidence>
<dbReference type="Proteomes" id="UP000247465">
    <property type="component" value="Chromosome"/>
</dbReference>
<dbReference type="CDD" id="cd04171">
    <property type="entry name" value="SelB"/>
    <property type="match status" value="1"/>
</dbReference>
<dbReference type="Gene3D" id="1.10.10.10">
    <property type="entry name" value="Winged helix-like DNA-binding domain superfamily/Winged helix DNA-binding domain"/>
    <property type="match status" value="1"/>
</dbReference>
<dbReference type="AlphaFoldDB" id="A0A2Z4ADL5"/>
<name>A0A2Z4ADL5_9BACT</name>
<dbReference type="SUPFAM" id="SSF46785">
    <property type="entry name" value="Winged helix' DNA-binding domain"/>
    <property type="match status" value="1"/>
</dbReference>
<evidence type="ECO:0000256" key="2">
    <source>
        <dbReference type="ARBA" id="ARBA00022490"/>
    </source>
</evidence>
<dbReference type="Pfam" id="PF09107">
    <property type="entry name" value="WHD_3rd_SelB"/>
    <property type="match status" value="1"/>
</dbReference>
<dbReference type="Gene3D" id="2.40.30.10">
    <property type="entry name" value="Translation factors"/>
    <property type="match status" value="2"/>
</dbReference>
<dbReference type="CDD" id="cd15491">
    <property type="entry name" value="selB_III"/>
    <property type="match status" value="1"/>
</dbReference>
<gene>
    <name evidence="7" type="primary">selB</name>
    <name evidence="7" type="ORF">DF168_00180</name>
</gene>
<dbReference type="PANTHER" id="PTHR43721:SF22">
    <property type="entry name" value="ELONGATION FACTOR TU, MITOCHONDRIAL"/>
    <property type="match status" value="1"/>
</dbReference>
<keyword evidence="3" id="KW-0547">Nucleotide-binding</keyword>
<dbReference type="InterPro" id="IPR036390">
    <property type="entry name" value="WH_DNA-bd_sf"/>
</dbReference>
<protein>
    <submittedName>
        <fullName evidence="7">Selenocysteine-specific elongation factor</fullName>
    </submittedName>
</protein>
<dbReference type="Gene3D" id="3.40.50.300">
    <property type="entry name" value="P-loop containing nucleotide triphosphate hydrolases"/>
    <property type="match status" value="1"/>
</dbReference>
<reference evidence="7 8" key="1">
    <citation type="submission" date="2018-06" db="EMBL/GenBank/DDBJ databases">
        <title>Draft Genome Sequence of a Novel Marine Bacterium Related to the Verrucomicrobia.</title>
        <authorList>
            <person name="Vosseberg J."/>
            <person name="Martijn J."/>
            <person name="Ettema T.J.G."/>
        </authorList>
    </citation>
    <scope>NUCLEOTIDE SEQUENCE [LARGE SCALE GENOMIC DNA]</scope>
    <source>
        <strain evidence="7">TARA_B100001123</strain>
    </source>
</reference>
<dbReference type="SUPFAM" id="SSF50447">
    <property type="entry name" value="Translation proteins"/>
    <property type="match status" value="1"/>
</dbReference>
<keyword evidence="4" id="KW-0648">Protein biosynthesis</keyword>
<dbReference type="PANTHER" id="PTHR43721">
    <property type="entry name" value="ELONGATION FACTOR TU-RELATED"/>
    <property type="match status" value="1"/>
</dbReference>
<dbReference type="GO" id="GO:0003746">
    <property type="term" value="F:translation elongation factor activity"/>
    <property type="evidence" value="ECO:0007669"/>
    <property type="project" value="UniProtKB-KW"/>
</dbReference>